<dbReference type="EMBL" id="RBZW01000058">
    <property type="protein sequence ID" value="THE63552.1"/>
    <property type="molecule type" value="Genomic_DNA"/>
</dbReference>
<organism evidence="2 3">
    <name type="scientific">Salinadaptatus halalkaliphilus</name>
    <dbReference type="NCBI Taxonomy" id="2419781"/>
    <lineage>
        <taxon>Archaea</taxon>
        <taxon>Methanobacteriati</taxon>
        <taxon>Methanobacteriota</taxon>
        <taxon>Stenosarchaea group</taxon>
        <taxon>Halobacteria</taxon>
        <taxon>Halobacteriales</taxon>
        <taxon>Natrialbaceae</taxon>
        <taxon>Salinadaptatus</taxon>
    </lineage>
</organism>
<evidence type="ECO:0000256" key="1">
    <source>
        <dbReference type="SAM" id="MobiDB-lite"/>
    </source>
</evidence>
<proteinExistence type="predicted"/>
<gene>
    <name evidence="2" type="ORF">D8Y22_17160</name>
</gene>
<sequence length="90" mass="9417">MTRTLRTASDLLHGLQAVASGHRMTGLPKQDVAVPTRTQREPAASWKTQSSDGSARALLSLDTGETLVFSLGIGLWPGHAGPIGIDVIAV</sequence>
<keyword evidence="3" id="KW-1185">Reference proteome</keyword>
<protein>
    <submittedName>
        <fullName evidence="2">Uncharacterized protein</fullName>
    </submittedName>
</protein>
<feature type="region of interest" description="Disordered" evidence="1">
    <location>
        <begin position="23"/>
        <end position="49"/>
    </location>
</feature>
<reference evidence="2 3" key="1">
    <citation type="submission" date="2018-10" db="EMBL/GenBank/DDBJ databases">
        <title>Natronolimnobius sp. XQ-INN 246 isolated from Inner Mongolia Autonomous Region of China.</title>
        <authorList>
            <person name="Xue Q."/>
        </authorList>
    </citation>
    <scope>NUCLEOTIDE SEQUENCE [LARGE SCALE GENOMIC DNA]</scope>
    <source>
        <strain evidence="2 3">XQ-INN 246</strain>
    </source>
</reference>
<dbReference type="Proteomes" id="UP000318864">
    <property type="component" value="Unassembled WGS sequence"/>
</dbReference>
<evidence type="ECO:0000313" key="2">
    <source>
        <dbReference type="EMBL" id="THE63552.1"/>
    </source>
</evidence>
<dbReference type="AlphaFoldDB" id="A0A4S3TI12"/>
<name>A0A4S3TI12_9EURY</name>
<evidence type="ECO:0000313" key="3">
    <source>
        <dbReference type="Proteomes" id="UP000318864"/>
    </source>
</evidence>
<comment type="caution">
    <text evidence="2">The sequence shown here is derived from an EMBL/GenBank/DDBJ whole genome shotgun (WGS) entry which is preliminary data.</text>
</comment>
<accession>A0A4S3TI12</accession>